<dbReference type="Proteomes" id="UP000000422">
    <property type="component" value="Chromosome"/>
</dbReference>
<dbReference type="InterPro" id="IPR001451">
    <property type="entry name" value="Hexapep"/>
</dbReference>
<dbReference type="Gene3D" id="1.10.166.10">
    <property type="entry name" value="Tetrahydrodipicolinate-N-succinyltransferase, N-terminal domain"/>
    <property type="match status" value="1"/>
</dbReference>
<evidence type="ECO:0000256" key="1">
    <source>
        <dbReference type="ARBA" id="ARBA00007274"/>
    </source>
</evidence>
<sequence>MKEFVEELWQARDTLGPDSLSQPELKKAILDTIDLLDTGKVRALSMENGTPVINEWVKKAILIYIQTTSCYPTNAGVLRYYDKIPMKLDGWDESRFKNAGITVLPGSVVRKGSFIGAHSKLMPSFVDIGAYLGRGTKVGSWAHIGPCVQIGEGCTIGNHSSIEGTLNPLHKLPAIIEEGCHIGAKCEVGAGVWIEKNAELLDGVYLSPTTRIFDVETERITYGRIPPYSVVSPGTLLDENGRSSSYAAIILERKE</sequence>
<dbReference type="NCBIfam" id="NF008808">
    <property type="entry name" value="PRK11830.1"/>
    <property type="match status" value="1"/>
</dbReference>
<name>Q7MAL8_WOLSU</name>
<dbReference type="GO" id="GO:0008666">
    <property type="term" value="F:2,3,4,5-tetrahydropyridine-2,6-dicarboxylate N-succinyltransferase activity"/>
    <property type="evidence" value="ECO:0007669"/>
    <property type="project" value="UniProtKB-EC"/>
</dbReference>
<dbReference type="Gene3D" id="2.160.10.10">
    <property type="entry name" value="Hexapeptide repeat proteins"/>
    <property type="match status" value="1"/>
</dbReference>
<organism evidence="4">
    <name type="scientific">Wolinella succinogenes (strain ATCC 29543 / DSM 1740 / CCUG 13145 / JCM 31913 / LMG 7466 / NCTC 11488 / FDC 602W)</name>
    <name type="common">Vibrio succinogenes</name>
    <dbReference type="NCBI Taxonomy" id="273121"/>
    <lineage>
        <taxon>Bacteria</taxon>
        <taxon>Pseudomonadati</taxon>
        <taxon>Campylobacterota</taxon>
        <taxon>Epsilonproteobacteria</taxon>
        <taxon>Campylobacterales</taxon>
        <taxon>Helicobacteraceae</taxon>
        <taxon>Wolinella</taxon>
    </lineage>
</organism>
<protein>
    <submittedName>
        <fullName evidence="3">PUTATIVE 2</fullName>
        <ecNumber evidence="3">2.3.1.117</ecNumber>
    </submittedName>
</protein>
<accession>Q7MAL8</accession>
<feature type="domain" description="Tetrahydrodipicolinate-N-succinyltransferase chain A" evidence="2">
    <location>
        <begin position="1"/>
        <end position="66"/>
    </location>
</feature>
<dbReference type="KEGG" id="wsu:WS0161"/>
<dbReference type="Pfam" id="PF14805">
    <property type="entry name" value="THDPS_N_2"/>
    <property type="match status" value="1"/>
</dbReference>
<evidence type="ECO:0000313" key="4">
    <source>
        <dbReference type="Proteomes" id="UP000000422"/>
    </source>
</evidence>
<dbReference type="STRING" id="273121.WS0161"/>
<keyword evidence="4" id="KW-1185">Reference proteome</keyword>
<dbReference type="eggNOG" id="COG2171">
    <property type="taxonomic scope" value="Bacteria"/>
</dbReference>
<dbReference type="RefSeq" id="WP_011138124.1">
    <property type="nucleotide sequence ID" value="NC_005090.1"/>
</dbReference>
<dbReference type="EMBL" id="BX571657">
    <property type="protein sequence ID" value="CAE09324.1"/>
    <property type="molecule type" value="Genomic_DNA"/>
</dbReference>
<dbReference type="InterPro" id="IPR037133">
    <property type="entry name" value="THP_succinylTrfase_N_sf"/>
</dbReference>
<evidence type="ECO:0000313" key="3">
    <source>
        <dbReference type="EMBL" id="CAE09324.1"/>
    </source>
</evidence>
<comment type="similarity">
    <text evidence="1">Belongs to the transferase hexapeptide repeat family.</text>
</comment>
<keyword evidence="3" id="KW-0808">Transferase</keyword>
<dbReference type="Pfam" id="PF00132">
    <property type="entry name" value="Hexapep"/>
    <property type="match status" value="1"/>
</dbReference>
<reference evidence="3 4" key="1">
    <citation type="journal article" date="2003" name="Proc. Natl. Acad. Sci. U.S.A.">
        <title>Complete genome sequence and analysis of Wolinella succinogenes.</title>
        <authorList>
            <person name="Baar C."/>
            <person name="Eppinger M."/>
            <person name="Raddatz G."/>
            <person name="Simon JM."/>
            <person name="Lanz C."/>
            <person name="Klimmek O."/>
            <person name="Nandakumar R."/>
            <person name="Gross R."/>
            <person name="Rosinus A."/>
            <person name="Keller H."/>
            <person name="Jagtap P."/>
            <person name="Linke B."/>
            <person name="Meyer F."/>
            <person name="Lederer H."/>
            <person name="Schuster S.C."/>
        </authorList>
    </citation>
    <scope>NUCLEOTIDE SEQUENCE [LARGE SCALE GENOMIC DNA]</scope>
    <source>
        <strain evidence="4">ATCC 29543 / DSM 1740 / CCUG 13145 / JCM 31913 / LMG 7466 / NCTC 11488 / FDC 602W</strain>
    </source>
</reference>
<keyword evidence="3" id="KW-0012">Acyltransferase</keyword>
<dbReference type="HOGENOM" id="CLU_050859_0_1_7"/>
<evidence type="ECO:0000259" key="2">
    <source>
        <dbReference type="Pfam" id="PF14805"/>
    </source>
</evidence>
<dbReference type="InterPro" id="IPR023180">
    <property type="entry name" value="THP_succinylTrfase_dom1"/>
</dbReference>
<dbReference type="InterPro" id="IPR011004">
    <property type="entry name" value="Trimer_LpxA-like_sf"/>
</dbReference>
<dbReference type="CDD" id="cd03350">
    <property type="entry name" value="LbH_THP_succinylT"/>
    <property type="match status" value="1"/>
</dbReference>
<gene>
    <name evidence="3" type="primary">cysE</name>
    <name evidence="3" type="ordered locus">WS0161</name>
</gene>
<dbReference type="AlphaFoldDB" id="Q7MAL8"/>
<dbReference type="EC" id="2.3.1.117" evidence="3"/>
<dbReference type="Pfam" id="PF14602">
    <property type="entry name" value="Hexapep_2"/>
    <property type="match status" value="1"/>
</dbReference>
<proteinExistence type="inferred from homology"/>
<dbReference type="SUPFAM" id="SSF51161">
    <property type="entry name" value="Trimeric LpxA-like enzymes"/>
    <property type="match status" value="1"/>
</dbReference>